<evidence type="ECO:0000313" key="6">
    <source>
        <dbReference type="Proteomes" id="UP000298738"/>
    </source>
</evidence>
<evidence type="ECO:0000256" key="2">
    <source>
        <dbReference type="ARBA" id="ARBA00022679"/>
    </source>
</evidence>
<keyword evidence="2 5" id="KW-0808">Transferase</keyword>
<dbReference type="Gene3D" id="3.40.366.10">
    <property type="entry name" value="Malonyl-Coenzyme A Acyl Carrier Protein, domain 2"/>
    <property type="match status" value="1"/>
</dbReference>
<name>A0A4D6XZ11_9GAMM</name>
<gene>
    <name evidence="5" type="ORF">D9V68_01785</name>
</gene>
<reference evidence="5 6" key="1">
    <citation type="submission" date="2018-12" db="EMBL/GenBank/DDBJ databases">
        <authorList>
            <person name="Chong R.A."/>
        </authorList>
    </citation>
    <scope>NUCLEOTIDE SEQUENCE [LARGE SCALE GENOMIC DNA]</scope>
    <source>
        <strain evidence="5 6">Hla</strain>
    </source>
</reference>
<sequence>MVISGDKSAVYEASVNCKKLGAKYVLNINTNIPAHCALLKPISEKLKKIFKIITINSPVVPILNNVDVKSENNSENIKNALIRQVYSTVRWKEIIDLIKSKKIFTMLEIGPNTIITNLNKKNKNIIAYSTNNLKNFLISFKKINQGKNE</sequence>
<proteinExistence type="predicted"/>
<dbReference type="OrthoDB" id="9808564at2"/>
<evidence type="ECO:0000313" key="5">
    <source>
        <dbReference type="EMBL" id="QCI21319.1"/>
    </source>
</evidence>
<dbReference type="EC" id="2.3.1.39" evidence="1"/>
<accession>A0A4D6XZ11</accession>
<keyword evidence="3" id="KW-0012">Acyltransferase</keyword>
<dbReference type="AlphaFoldDB" id="A0A4D6XZ11"/>
<dbReference type="InterPro" id="IPR050858">
    <property type="entry name" value="Mal-CoA-ACP_Trans/PKS_FabD"/>
</dbReference>
<evidence type="ECO:0000256" key="1">
    <source>
        <dbReference type="ARBA" id="ARBA00013258"/>
    </source>
</evidence>
<dbReference type="EMBL" id="CP034876">
    <property type="protein sequence ID" value="QCI21319.1"/>
    <property type="molecule type" value="Genomic_DNA"/>
</dbReference>
<dbReference type="Gene3D" id="3.30.70.250">
    <property type="entry name" value="Malonyl-CoA ACP transacylase, ACP-binding"/>
    <property type="match status" value="1"/>
</dbReference>
<protein>
    <recommendedName>
        <fullName evidence="1">[acyl-carrier-protein] S-malonyltransferase</fullName>
        <ecNumber evidence="1">2.3.1.39</ecNumber>
    </recommendedName>
</protein>
<dbReference type="PANTHER" id="PTHR42681">
    <property type="entry name" value="MALONYL-COA-ACYL CARRIER PROTEIN TRANSACYLASE, MITOCHONDRIAL"/>
    <property type="match status" value="1"/>
</dbReference>
<evidence type="ECO:0000256" key="4">
    <source>
        <dbReference type="ARBA" id="ARBA00048462"/>
    </source>
</evidence>
<comment type="catalytic activity">
    <reaction evidence="4">
        <text>holo-[ACP] + malonyl-CoA = malonyl-[ACP] + CoA</text>
        <dbReference type="Rhea" id="RHEA:41792"/>
        <dbReference type="Rhea" id="RHEA-COMP:9623"/>
        <dbReference type="Rhea" id="RHEA-COMP:9685"/>
        <dbReference type="ChEBI" id="CHEBI:57287"/>
        <dbReference type="ChEBI" id="CHEBI:57384"/>
        <dbReference type="ChEBI" id="CHEBI:64479"/>
        <dbReference type="ChEBI" id="CHEBI:78449"/>
        <dbReference type="EC" id="2.3.1.39"/>
    </reaction>
</comment>
<dbReference type="GO" id="GO:0006633">
    <property type="term" value="P:fatty acid biosynthetic process"/>
    <property type="evidence" value="ECO:0007669"/>
    <property type="project" value="TreeGrafter"/>
</dbReference>
<dbReference type="InterPro" id="IPR016035">
    <property type="entry name" value="Acyl_Trfase/lysoPLipase"/>
</dbReference>
<dbReference type="SUPFAM" id="SSF52151">
    <property type="entry name" value="FabD/lysophospholipase-like"/>
    <property type="match status" value="1"/>
</dbReference>
<dbReference type="GO" id="GO:0004314">
    <property type="term" value="F:[acyl-carrier-protein] S-malonyltransferase activity"/>
    <property type="evidence" value="ECO:0007669"/>
    <property type="project" value="UniProtKB-EC"/>
</dbReference>
<dbReference type="InterPro" id="IPR001227">
    <property type="entry name" value="Ac_transferase_dom_sf"/>
</dbReference>
<dbReference type="Proteomes" id="UP000298738">
    <property type="component" value="Chromosome"/>
</dbReference>
<dbReference type="GO" id="GO:0005829">
    <property type="term" value="C:cytosol"/>
    <property type="evidence" value="ECO:0007669"/>
    <property type="project" value="TreeGrafter"/>
</dbReference>
<evidence type="ECO:0000256" key="3">
    <source>
        <dbReference type="ARBA" id="ARBA00023315"/>
    </source>
</evidence>
<organism evidence="5 6">
    <name type="scientific">Buchnera aphidicola</name>
    <name type="common">Hyperomyzus lactucae</name>
    <dbReference type="NCBI Taxonomy" id="1241860"/>
    <lineage>
        <taxon>Bacteria</taxon>
        <taxon>Pseudomonadati</taxon>
        <taxon>Pseudomonadota</taxon>
        <taxon>Gammaproteobacteria</taxon>
        <taxon>Enterobacterales</taxon>
        <taxon>Erwiniaceae</taxon>
        <taxon>Buchnera</taxon>
    </lineage>
</organism>
<reference evidence="5 6" key="2">
    <citation type="submission" date="2019-05" db="EMBL/GenBank/DDBJ databases">
        <title>Genome evolution of the obligate endosymbiont Buchnera aphidicola.</title>
        <authorList>
            <person name="Moran N.A."/>
        </authorList>
    </citation>
    <scope>NUCLEOTIDE SEQUENCE [LARGE SCALE GENOMIC DNA]</scope>
    <source>
        <strain evidence="5 6">Hla</strain>
    </source>
</reference>
<dbReference type="PANTHER" id="PTHR42681:SF1">
    <property type="entry name" value="MALONYL-COA-ACYL CARRIER PROTEIN TRANSACYLASE, MITOCHONDRIAL"/>
    <property type="match status" value="1"/>
</dbReference>